<sequence length="89" mass="10251">MVRCFITTVDNPYDPHDQFDQWYRFDCDHGYNSCGLLARLAYTSDQLSDNENAYEIEQAIDQIVMADPLNLYRKVKKTLPDPETGTNAA</sequence>
<proteinExistence type="predicted"/>
<dbReference type="EMBL" id="BK015902">
    <property type="protein sequence ID" value="DAD72590.1"/>
    <property type="molecule type" value="Genomic_DNA"/>
</dbReference>
<protein>
    <submittedName>
        <fullName evidence="1">Uncharacterized protein</fullName>
    </submittedName>
</protein>
<name>A0A8S5LRL2_9CAUD</name>
<organism evidence="1">
    <name type="scientific">Siphoviridae sp. ctzMZ8</name>
    <dbReference type="NCBI Taxonomy" id="2827598"/>
    <lineage>
        <taxon>Viruses</taxon>
        <taxon>Duplodnaviria</taxon>
        <taxon>Heunggongvirae</taxon>
        <taxon>Uroviricota</taxon>
        <taxon>Caudoviricetes</taxon>
    </lineage>
</organism>
<evidence type="ECO:0000313" key="1">
    <source>
        <dbReference type="EMBL" id="DAD72590.1"/>
    </source>
</evidence>
<accession>A0A8S5LRL2</accession>
<reference evidence="1" key="1">
    <citation type="journal article" date="2021" name="Proc. Natl. Acad. Sci. U.S.A.">
        <title>A Catalog of Tens of Thousands of Viruses from Human Metagenomes Reveals Hidden Associations with Chronic Diseases.</title>
        <authorList>
            <person name="Tisza M.J."/>
            <person name="Buck C.B."/>
        </authorList>
    </citation>
    <scope>NUCLEOTIDE SEQUENCE</scope>
    <source>
        <strain evidence="1">CtzMZ8</strain>
    </source>
</reference>